<organism evidence="2 3">
    <name type="scientific">Oryza meyeriana var. granulata</name>
    <dbReference type="NCBI Taxonomy" id="110450"/>
    <lineage>
        <taxon>Eukaryota</taxon>
        <taxon>Viridiplantae</taxon>
        <taxon>Streptophyta</taxon>
        <taxon>Embryophyta</taxon>
        <taxon>Tracheophyta</taxon>
        <taxon>Spermatophyta</taxon>
        <taxon>Magnoliopsida</taxon>
        <taxon>Liliopsida</taxon>
        <taxon>Poales</taxon>
        <taxon>Poaceae</taxon>
        <taxon>BOP clade</taxon>
        <taxon>Oryzoideae</taxon>
        <taxon>Oryzeae</taxon>
        <taxon>Oryzinae</taxon>
        <taxon>Oryza</taxon>
        <taxon>Oryza meyeriana</taxon>
    </lineage>
</organism>
<accession>A0A6G1CYN5</accession>
<comment type="caution">
    <text evidence="2">The sequence shown here is derived from an EMBL/GenBank/DDBJ whole genome shotgun (WGS) entry which is preliminary data.</text>
</comment>
<evidence type="ECO:0008006" key="4">
    <source>
        <dbReference type="Google" id="ProtNLM"/>
    </source>
</evidence>
<keyword evidence="3" id="KW-1185">Reference proteome</keyword>
<evidence type="ECO:0000256" key="1">
    <source>
        <dbReference type="SAM" id="MobiDB-lite"/>
    </source>
</evidence>
<name>A0A6G1CYN5_9ORYZ</name>
<feature type="region of interest" description="Disordered" evidence="1">
    <location>
        <begin position="23"/>
        <end position="71"/>
    </location>
</feature>
<dbReference type="EMBL" id="SPHZ02000007">
    <property type="protein sequence ID" value="KAF0905240.1"/>
    <property type="molecule type" value="Genomic_DNA"/>
</dbReference>
<gene>
    <name evidence="2" type="ORF">E2562_003843</name>
</gene>
<sequence length="71" mass="7080">MGAGEGRRGLLLPPAVQATGWAKGTAAGVSDEGGWRCGRRAQRPVQASASDSGAGDQDRDGANDGGGGQLW</sequence>
<proteinExistence type="predicted"/>
<evidence type="ECO:0000313" key="3">
    <source>
        <dbReference type="Proteomes" id="UP000479710"/>
    </source>
</evidence>
<reference evidence="2 3" key="1">
    <citation type="submission" date="2019-11" db="EMBL/GenBank/DDBJ databases">
        <title>Whole genome sequence of Oryza granulata.</title>
        <authorList>
            <person name="Li W."/>
        </authorList>
    </citation>
    <scope>NUCLEOTIDE SEQUENCE [LARGE SCALE GENOMIC DNA]</scope>
    <source>
        <strain evidence="3">cv. Menghai</strain>
        <tissue evidence="2">Leaf</tissue>
    </source>
</reference>
<protein>
    <recommendedName>
        <fullName evidence="4">DUF834 domain-containing protein</fullName>
    </recommendedName>
</protein>
<evidence type="ECO:0000313" key="2">
    <source>
        <dbReference type="EMBL" id="KAF0905240.1"/>
    </source>
</evidence>
<dbReference type="AlphaFoldDB" id="A0A6G1CYN5"/>
<dbReference type="Proteomes" id="UP000479710">
    <property type="component" value="Unassembled WGS sequence"/>
</dbReference>